<sequence length="137" mass="14478">MLRSTVLGGLLAGSLLMLTGCVGGEGFAVLDREATADDVIREAVLVDFGDDMDPDSARFVGEHNGNRLYVLRGEPDLHCILIDPGEQEDGTEKWGAGCGATGPMTTGTRSGQYSLVPDNHPIPSGATQISENVYTLR</sequence>
<name>A0A4Q2M931_9MICO</name>
<dbReference type="Proteomes" id="UP000581087">
    <property type="component" value="Unassembled WGS sequence"/>
</dbReference>
<gene>
    <name evidence="1" type="ORF">BJ972_002446</name>
    <name evidence="2" type="ORF">ESP50_01535</name>
</gene>
<organism evidence="2 3">
    <name type="scientific">Agromyces atrinae</name>
    <dbReference type="NCBI Taxonomy" id="592376"/>
    <lineage>
        <taxon>Bacteria</taxon>
        <taxon>Bacillati</taxon>
        <taxon>Actinomycetota</taxon>
        <taxon>Actinomycetes</taxon>
        <taxon>Micrococcales</taxon>
        <taxon>Microbacteriaceae</taxon>
        <taxon>Agromyces</taxon>
    </lineage>
</organism>
<dbReference type="Proteomes" id="UP000292686">
    <property type="component" value="Unassembled WGS sequence"/>
</dbReference>
<evidence type="ECO:0000313" key="2">
    <source>
        <dbReference type="EMBL" id="RXZ87907.1"/>
    </source>
</evidence>
<dbReference type="AlphaFoldDB" id="A0A4Q2M931"/>
<reference evidence="2 3" key="1">
    <citation type="submission" date="2019-01" db="EMBL/GenBank/DDBJ databases">
        <title>Agromyces.</title>
        <authorList>
            <person name="Li J."/>
        </authorList>
    </citation>
    <scope>NUCLEOTIDE SEQUENCE [LARGE SCALE GENOMIC DNA]</scope>
    <source>
        <strain evidence="2 3">DSM 23870</strain>
    </source>
</reference>
<proteinExistence type="predicted"/>
<evidence type="ECO:0000313" key="1">
    <source>
        <dbReference type="EMBL" id="NYD67927.1"/>
    </source>
</evidence>
<evidence type="ECO:0000313" key="4">
    <source>
        <dbReference type="Proteomes" id="UP000581087"/>
    </source>
</evidence>
<comment type="caution">
    <text evidence="2">The sequence shown here is derived from an EMBL/GenBank/DDBJ whole genome shotgun (WGS) entry which is preliminary data.</text>
</comment>
<keyword evidence="3" id="KW-1185">Reference proteome</keyword>
<dbReference type="PROSITE" id="PS51257">
    <property type="entry name" value="PROKAR_LIPOPROTEIN"/>
    <property type="match status" value="1"/>
</dbReference>
<evidence type="ECO:0000313" key="3">
    <source>
        <dbReference type="Proteomes" id="UP000292686"/>
    </source>
</evidence>
<dbReference type="RefSeq" id="WP_129172172.1">
    <property type="nucleotide sequence ID" value="NZ_JACCBI010000001.1"/>
</dbReference>
<dbReference type="EMBL" id="SDPM01000001">
    <property type="protein sequence ID" value="RXZ87907.1"/>
    <property type="molecule type" value="Genomic_DNA"/>
</dbReference>
<dbReference type="EMBL" id="JACCBI010000001">
    <property type="protein sequence ID" value="NYD67927.1"/>
    <property type="molecule type" value="Genomic_DNA"/>
</dbReference>
<accession>A0A4Q2M931</accession>
<dbReference type="OrthoDB" id="5113452at2"/>
<reference evidence="1 4" key="2">
    <citation type="submission" date="2020-07" db="EMBL/GenBank/DDBJ databases">
        <title>Sequencing the genomes of 1000 actinobacteria strains.</title>
        <authorList>
            <person name="Klenk H.-P."/>
        </authorList>
    </citation>
    <scope>NUCLEOTIDE SEQUENCE [LARGE SCALE GENOMIC DNA]</scope>
    <source>
        <strain evidence="1 4">DSM 23870</strain>
    </source>
</reference>
<protein>
    <submittedName>
        <fullName evidence="2">Uncharacterized protein</fullName>
    </submittedName>
</protein>